<feature type="compositionally biased region" description="Basic and acidic residues" evidence="2">
    <location>
        <begin position="329"/>
        <end position="341"/>
    </location>
</feature>
<proteinExistence type="predicted"/>
<dbReference type="AlphaFoldDB" id="A0A7C8KX28"/>
<organism evidence="3 4">
    <name type="scientific">Orbilia oligospora</name>
    <name type="common">Nematode-trapping fungus</name>
    <name type="synonym">Arthrobotrys oligospora</name>
    <dbReference type="NCBI Taxonomy" id="2813651"/>
    <lineage>
        <taxon>Eukaryota</taxon>
        <taxon>Fungi</taxon>
        <taxon>Dikarya</taxon>
        <taxon>Ascomycota</taxon>
        <taxon>Pezizomycotina</taxon>
        <taxon>Orbiliomycetes</taxon>
        <taxon>Orbiliales</taxon>
        <taxon>Orbiliaceae</taxon>
        <taxon>Orbilia</taxon>
    </lineage>
</organism>
<reference evidence="3 4" key="1">
    <citation type="submission" date="2019-06" db="EMBL/GenBank/DDBJ databases">
        <authorList>
            <person name="Palmer J.M."/>
        </authorList>
    </citation>
    <scope>NUCLEOTIDE SEQUENCE [LARGE SCALE GENOMIC DNA]</scope>
    <source>
        <strain evidence="3 4">TWF788</strain>
    </source>
</reference>
<accession>A0A7C8KX28</accession>
<protein>
    <submittedName>
        <fullName evidence="3">Uncharacterized protein</fullName>
    </submittedName>
</protein>
<feature type="coiled-coil region" evidence="1">
    <location>
        <begin position="42"/>
        <end position="76"/>
    </location>
</feature>
<name>A0A7C8KX28_ORBOL</name>
<evidence type="ECO:0000313" key="3">
    <source>
        <dbReference type="EMBL" id="KAF3174652.1"/>
    </source>
</evidence>
<keyword evidence="1" id="KW-0175">Coiled coil</keyword>
<sequence length="341" mass="38391">MNNIAENTITLLSSPTNQEFENIIKISKIKTEEYLHACLKDYTKLGDEIHCLKKESAALKEKLEQKDAIIRGLKRKAKLDEESHKHQISLATLQAAIKYTSGCGGKKGEAERLQALVAGRQTTRPLPRSPNPSFDLLFEGGEDHEIPSSPPIAGFNRRSKQQREEETVAKGPARRLDSGGCLWPRGQPPSGPLRQQDQEYQEYRQQQQLQMRQNHRRPHHPPQSRHQQEEEKPAAPHVDLCLAFLKSGKCPGCPRTHDPKDYPSWTKGYQSGLERWEDRGHSSRLELEDSAGLKTATAALTGGGIAGSTGQKRPRSNFGAWSASKHRRFETEERVQEKEGE</sequence>
<comment type="caution">
    <text evidence="3">The sequence shown here is derived from an EMBL/GenBank/DDBJ whole genome shotgun (WGS) entry which is preliminary data.</text>
</comment>
<feature type="region of interest" description="Disordered" evidence="2">
    <location>
        <begin position="301"/>
        <end position="341"/>
    </location>
</feature>
<evidence type="ECO:0000256" key="1">
    <source>
        <dbReference type="SAM" id="Coils"/>
    </source>
</evidence>
<feature type="region of interest" description="Disordered" evidence="2">
    <location>
        <begin position="119"/>
        <end position="237"/>
    </location>
</feature>
<gene>
    <name evidence="3" type="ORF">TWF788_008671</name>
</gene>
<feature type="compositionally biased region" description="Basic residues" evidence="2">
    <location>
        <begin position="213"/>
        <end position="223"/>
    </location>
</feature>
<dbReference type="EMBL" id="JAABOE010000055">
    <property type="protein sequence ID" value="KAF3174652.1"/>
    <property type="molecule type" value="Genomic_DNA"/>
</dbReference>
<feature type="compositionally biased region" description="Low complexity" evidence="2">
    <location>
        <begin position="203"/>
        <end position="212"/>
    </location>
</feature>
<dbReference type="Proteomes" id="UP000479691">
    <property type="component" value="Unassembled WGS sequence"/>
</dbReference>
<evidence type="ECO:0000256" key="2">
    <source>
        <dbReference type="SAM" id="MobiDB-lite"/>
    </source>
</evidence>
<evidence type="ECO:0000313" key="4">
    <source>
        <dbReference type="Proteomes" id="UP000479691"/>
    </source>
</evidence>